<comment type="caution">
    <text evidence="1">The sequence shown here is derived from an EMBL/GenBank/DDBJ whole genome shotgun (WGS) entry which is preliminary data.</text>
</comment>
<name>A0ACC2EJ31_DIPCM</name>
<accession>A0ACC2EJ31</accession>
<proteinExistence type="predicted"/>
<dbReference type="EMBL" id="CM055093">
    <property type="protein sequence ID" value="KAJ7566506.1"/>
    <property type="molecule type" value="Genomic_DNA"/>
</dbReference>
<evidence type="ECO:0000313" key="2">
    <source>
        <dbReference type="Proteomes" id="UP001162992"/>
    </source>
</evidence>
<gene>
    <name evidence="1" type="ORF">O6H91_02G106300</name>
</gene>
<keyword evidence="2" id="KW-1185">Reference proteome</keyword>
<protein>
    <submittedName>
        <fullName evidence="1">Uncharacterized protein</fullName>
    </submittedName>
</protein>
<evidence type="ECO:0000313" key="1">
    <source>
        <dbReference type="EMBL" id="KAJ7566506.1"/>
    </source>
</evidence>
<sequence length="275" mass="30558">MAAMSEQKQEVICAMGLGKEKHFRGVRKRPWGRYAAEIRDPWKKTRVWLGTFDTAEEAALAYDNAALALRGVKAKTNFTEPCQDRSTSKSSIVESWKNGADLHHGIPLDSLGSLYAASKLVECRSKLDLNFSFENYPVSVPIVPEILNVSALTSKVSPNENVSNQSFCKQTAMWDSIFYSDLRREVEKADSSKNDGKVDGGQECVTKDLQGHLSEGRYHSDCDSSSSVVLDGSAAILQFTKELKPQTFIPFLDLNMPLEQSVISDENEISLQLKL</sequence>
<reference evidence="2" key="1">
    <citation type="journal article" date="2024" name="Proc. Natl. Acad. Sci. U.S.A.">
        <title>Extraordinary preservation of gene collinearity over three hundred million years revealed in homosporous lycophytes.</title>
        <authorList>
            <person name="Li C."/>
            <person name="Wickell D."/>
            <person name="Kuo L.Y."/>
            <person name="Chen X."/>
            <person name="Nie B."/>
            <person name="Liao X."/>
            <person name="Peng D."/>
            <person name="Ji J."/>
            <person name="Jenkins J."/>
            <person name="Williams M."/>
            <person name="Shu S."/>
            <person name="Plott C."/>
            <person name="Barry K."/>
            <person name="Rajasekar S."/>
            <person name="Grimwood J."/>
            <person name="Han X."/>
            <person name="Sun S."/>
            <person name="Hou Z."/>
            <person name="He W."/>
            <person name="Dai G."/>
            <person name="Sun C."/>
            <person name="Schmutz J."/>
            <person name="Leebens-Mack J.H."/>
            <person name="Li F.W."/>
            <person name="Wang L."/>
        </authorList>
    </citation>
    <scope>NUCLEOTIDE SEQUENCE [LARGE SCALE GENOMIC DNA]</scope>
    <source>
        <strain evidence="2">cv. PW_Plant_1</strain>
    </source>
</reference>
<organism evidence="1 2">
    <name type="scientific">Diphasiastrum complanatum</name>
    <name type="common">Issler's clubmoss</name>
    <name type="synonym">Lycopodium complanatum</name>
    <dbReference type="NCBI Taxonomy" id="34168"/>
    <lineage>
        <taxon>Eukaryota</taxon>
        <taxon>Viridiplantae</taxon>
        <taxon>Streptophyta</taxon>
        <taxon>Embryophyta</taxon>
        <taxon>Tracheophyta</taxon>
        <taxon>Lycopodiopsida</taxon>
        <taxon>Lycopodiales</taxon>
        <taxon>Lycopodiaceae</taxon>
        <taxon>Lycopodioideae</taxon>
        <taxon>Diphasiastrum</taxon>
    </lineage>
</organism>
<dbReference type="Proteomes" id="UP001162992">
    <property type="component" value="Chromosome 2"/>
</dbReference>